<feature type="domain" description="Nitrogenase/oxidoreductase component 1" evidence="1">
    <location>
        <begin position="16"/>
        <end position="416"/>
    </location>
</feature>
<evidence type="ECO:0000259" key="1">
    <source>
        <dbReference type="Pfam" id="PF00148"/>
    </source>
</evidence>
<proteinExistence type="predicted"/>
<dbReference type="KEGG" id="dku:Desku_2206"/>
<dbReference type="InterPro" id="IPR000510">
    <property type="entry name" value="Nase/OxRdtase_comp1"/>
</dbReference>
<organism evidence="2 3">
    <name type="scientific">Desulfofundulus kuznetsovii (strain DSM 6115 / VKM B-1805 / 17)</name>
    <name type="common">Desulfotomaculum kuznetsovii</name>
    <dbReference type="NCBI Taxonomy" id="760568"/>
    <lineage>
        <taxon>Bacteria</taxon>
        <taxon>Bacillati</taxon>
        <taxon>Bacillota</taxon>
        <taxon>Clostridia</taxon>
        <taxon>Eubacteriales</taxon>
        <taxon>Peptococcaceae</taxon>
        <taxon>Desulfofundulus</taxon>
    </lineage>
</organism>
<dbReference type="InterPro" id="IPR050152">
    <property type="entry name" value="ChlB/BchB/BchZ"/>
</dbReference>
<sequence length="419" mass="46086">MIEEKQHLSLDPTQGCRMVGAMRAFHGIKDGFVVLHSPPGCHSGALLLNCLPDNTSMRVALSGLHTRDLVYGAERKALLTLKKLHNTFRPSFMVLMDCCAASILGEDLPAMIEEARKDGVSATMMYFSGAGFHSYMWQGYEEALLSLVKFMVVSGEKKKNSINLIGFQSDELKSTTDLEEIARICRAAGIQLNAVLNCGAFIDIINAPRASLNVVLGGDGIKLAQAMADKFGTPYVTVDYPYGLAGTREFLRQVAEKLELEIDEGFLLAEQNYVKKAIEKIQFYLRGLYGLSCAVIGGTGKAVSLARFLTGEIGLEVKVLVLTSKNPVWEDRLATIKGLAEQIMVEPDRLELEEYIGQADINLVFGSTFDKKLAYQARAPLIRFSYPVIDMVSLTDAPYAGFRGVVTWLEQIVNSLFSL</sequence>
<dbReference type="Pfam" id="PF00148">
    <property type="entry name" value="Oxidored_nitro"/>
    <property type="match status" value="1"/>
</dbReference>
<name>A0AAU8PR31_DESK7</name>
<dbReference type="PANTHER" id="PTHR33712:SF7">
    <property type="entry name" value="LIGHT-INDEPENDENT PROTOCHLOROPHYLLIDE REDUCTASE SUBUNIT B"/>
    <property type="match status" value="1"/>
</dbReference>
<keyword evidence="3" id="KW-1185">Reference proteome</keyword>
<dbReference type="CDD" id="cd00316">
    <property type="entry name" value="Oxidoreductase_nitrogenase"/>
    <property type="match status" value="1"/>
</dbReference>
<evidence type="ECO:0000313" key="3">
    <source>
        <dbReference type="Proteomes" id="UP000009229"/>
    </source>
</evidence>
<accession>A0AAU8PR31</accession>
<dbReference type="Proteomes" id="UP000009229">
    <property type="component" value="Chromosome"/>
</dbReference>
<dbReference type="Gene3D" id="3.40.50.1980">
    <property type="entry name" value="Nitrogenase molybdenum iron protein domain"/>
    <property type="match status" value="3"/>
</dbReference>
<gene>
    <name evidence="2" type="ordered locus">Desku_2206</name>
</gene>
<dbReference type="SUPFAM" id="SSF53807">
    <property type="entry name" value="Helical backbone' metal receptor"/>
    <property type="match status" value="1"/>
</dbReference>
<reference evidence="3" key="1">
    <citation type="submission" date="2011-05" db="EMBL/GenBank/DDBJ databases">
        <title>Complete sequence of Desulfotomaculum kuznetsovii DSM 6115.</title>
        <authorList>
            <person name="Lucas S."/>
            <person name="Han J."/>
            <person name="Lapidus A."/>
            <person name="Cheng J.-F."/>
            <person name="Goodwin L."/>
            <person name="Pitluck S."/>
            <person name="Peters L."/>
            <person name="Mikhailova N."/>
            <person name="Lu M."/>
            <person name="Saunders E."/>
            <person name="Han C."/>
            <person name="Tapia R."/>
            <person name="Land M."/>
            <person name="Hauser L."/>
            <person name="Kyrpides N."/>
            <person name="Ivanova N."/>
            <person name="Pagani I."/>
            <person name="Nazina T."/>
            <person name="Ivanova A."/>
            <person name="Parshina S."/>
            <person name="Kuever J."/>
            <person name="Muyzer G."/>
            <person name="Plugge C."/>
            <person name="Stams A."/>
            <person name="Woyke T."/>
        </authorList>
    </citation>
    <scope>NUCLEOTIDE SEQUENCE [LARGE SCALE GENOMIC DNA]</scope>
    <source>
        <strain evidence="3">DSM 6115 / VKM B-1805 / 17</strain>
    </source>
</reference>
<dbReference type="AlphaFoldDB" id="A0AAU8PR31"/>
<dbReference type="EMBL" id="CP002770">
    <property type="protein sequence ID" value="AEG15745.1"/>
    <property type="molecule type" value="Genomic_DNA"/>
</dbReference>
<dbReference type="RefSeq" id="WP_013823259.1">
    <property type="nucleotide sequence ID" value="NC_015573.1"/>
</dbReference>
<protein>
    <submittedName>
        <fullName evidence="2">Oxidoreductase/nitrogenase component 1</fullName>
    </submittedName>
</protein>
<dbReference type="PANTHER" id="PTHR33712">
    <property type="entry name" value="LIGHT-INDEPENDENT PROTOCHLOROPHYLLIDE REDUCTASE SUBUNIT B"/>
    <property type="match status" value="1"/>
</dbReference>
<evidence type="ECO:0000313" key="2">
    <source>
        <dbReference type="EMBL" id="AEG15745.1"/>
    </source>
</evidence>
<dbReference type="GO" id="GO:0016491">
    <property type="term" value="F:oxidoreductase activity"/>
    <property type="evidence" value="ECO:0007669"/>
    <property type="project" value="InterPro"/>
</dbReference>